<proteinExistence type="predicted"/>
<evidence type="ECO:0000313" key="3">
    <source>
        <dbReference type="EMBL" id="CAA7403203.1"/>
    </source>
</evidence>
<feature type="domain" description="DUF4219" evidence="2">
    <location>
        <begin position="35"/>
        <end position="60"/>
    </location>
</feature>
<evidence type="ECO:0000313" key="4">
    <source>
        <dbReference type="Proteomes" id="UP000663760"/>
    </source>
</evidence>
<dbReference type="AlphaFoldDB" id="A0A7I8KZH3"/>
<gene>
    <name evidence="3" type="ORF">SI8410_09013881</name>
</gene>
<evidence type="ECO:0000256" key="1">
    <source>
        <dbReference type="SAM" id="MobiDB-lite"/>
    </source>
</evidence>
<dbReference type="Proteomes" id="UP000663760">
    <property type="component" value="Chromosome 9"/>
</dbReference>
<dbReference type="OrthoDB" id="8063676at2759"/>
<sequence length="99" mass="10928">MLCHGDAIEGESSLATSGAVKGPRDVGYPSMFPVLNKTNYPLWAMRMQLHLEAHSLWDAIDNLATSTPCHLKELHLLRSTKKNSKSIKKGRKNKSSPLA</sequence>
<feature type="region of interest" description="Disordered" evidence="1">
    <location>
        <begin position="1"/>
        <end position="20"/>
    </location>
</feature>
<dbReference type="Pfam" id="PF13961">
    <property type="entry name" value="DUF4219"/>
    <property type="match status" value="1"/>
</dbReference>
<name>A0A7I8KZH3_SPIIN</name>
<dbReference type="InterPro" id="IPR025314">
    <property type="entry name" value="DUF4219"/>
</dbReference>
<feature type="region of interest" description="Disordered" evidence="1">
    <location>
        <begin position="80"/>
        <end position="99"/>
    </location>
</feature>
<reference evidence="3" key="1">
    <citation type="submission" date="2020-02" db="EMBL/GenBank/DDBJ databases">
        <authorList>
            <person name="Scholz U."/>
            <person name="Mascher M."/>
            <person name="Fiebig A."/>
        </authorList>
    </citation>
    <scope>NUCLEOTIDE SEQUENCE</scope>
</reference>
<evidence type="ECO:0000259" key="2">
    <source>
        <dbReference type="Pfam" id="PF13961"/>
    </source>
</evidence>
<organism evidence="3 4">
    <name type="scientific">Spirodela intermedia</name>
    <name type="common">Intermediate duckweed</name>
    <dbReference type="NCBI Taxonomy" id="51605"/>
    <lineage>
        <taxon>Eukaryota</taxon>
        <taxon>Viridiplantae</taxon>
        <taxon>Streptophyta</taxon>
        <taxon>Embryophyta</taxon>
        <taxon>Tracheophyta</taxon>
        <taxon>Spermatophyta</taxon>
        <taxon>Magnoliopsida</taxon>
        <taxon>Liliopsida</taxon>
        <taxon>Araceae</taxon>
        <taxon>Lemnoideae</taxon>
        <taxon>Spirodela</taxon>
    </lineage>
</organism>
<accession>A0A7I8KZH3</accession>
<keyword evidence="4" id="KW-1185">Reference proteome</keyword>
<protein>
    <recommendedName>
        <fullName evidence="2">DUF4219 domain-containing protein</fullName>
    </recommendedName>
</protein>
<dbReference type="EMBL" id="LR746272">
    <property type="protein sequence ID" value="CAA7403203.1"/>
    <property type="molecule type" value="Genomic_DNA"/>
</dbReference>